<dbReference type="InterPro" id="IPR035996">
    <property type="entry name" value="4pyrrol_Methylase_sf"/>
</dbReference>
<proteinExistence type="inferred from homology"/>
<keyword evidence="3" id="KW-0169">Cobalamin biosynthesis</keyword>
<keyword evidence="6" id="KW-0949">S-adenosyl-L-methionine</keyword>
<evidence type="ECO:0000256" key="4">
    <source>
        <dbReference type="ARBA" id="ARBA00022603"/>
    </source>
</evidence>
<dbReference type="GO" id="GO:0009236">
    <property type="term" value="P:cobalamin biosynthetic process"/>
    <property type="evidence" value="ECO:0007669"/>
    <property type="project" value="UniProtKB-KW"/>
</dbReference>
<keyword evidence="9" id="KW-0627">Porphyrin biosynthesis</keyword>
<dbReference type="GO" id="GO:0032259">
    <property type="term" value="P:methylation"/>
    <property type="evidence" value="ECO:0007669"/>
    <property type="project" value="UniProtKB-KW"/>
</dbReference>
<protein>
    <recommendedName>
        <fullName evidence="2">uroporphyrinogen-III C-methyltransferase</fullName>
        <ecNumber evidence="2">2.1.1.107</ecNumber>
    </recommendedName>
</protein>
<dbReference type="PANTHER" id="PTHR45790:SF1">
    <property type="entry name" value="SIROHEME SYNTHASE"/>
    <property type="match status" value="1"/>
</dbReference>
<dbReference type="NCBIfam" id="NF004790">
    <property type="entry name" value="PRK06136.1"/>
    <property type="match status" value="1"/>
</dbReference>
<evidence type="ECO:0000256" key="10">
    <source>
        <dbReference type="ARBA" id="ARBA00023268"/>
    </source>
</evidence>
<keyword evidence="5 13" id="KW-0808">Transferase</keyword>
<dbReference type="UniPathway" id="UPA00262">
    <property type="reaction ID" value="UER00211"/>
</dbReference>
<comment type="pathway">
    <text evidence="12">Cofactor biosynthesis; adenosylcobalamin biosynthesis; precorrin-2 from uroporphyrinogen III: step 1/1.</text>
</comment>
<name>A0A3M2RLY1_9GAMM</name>
<keyword evidence="17" id="KW-1185">Reference proteome</keyword>
<dbReference type="GO" id="GO:0004851">
    <property type="term" value="F:uroporphyrin-III C-methyltransferase activity"/>
    <property type="evidence" value="ECO:0007669"/>
    <property type="project" value="UniProtKB-EC"/>
</dbReference>
<dbReference type="EC" id="2.1.1.107" evidence="2"/>
<evidence type="ECO:0000256" key="6">
    <source>
        <dbReference type="ARBA" id="ARBA00022691"/>
    </source>
</evidence>
<dbReference type="InterPro" id="IPR000878">
    <property type="entry name" value="4pyrrol_Mease"/>
</dbReference>
<dbReference type="InterPro" id="IPR003043">
    <property type="entry name" value="Uropor_MeTrfase_CS"/>
</dbReference>
<dbReference type="PROSITE" id="PS00839">
    <property type="entry name" value="SUMT_1"/>
    <property type="match status" value="1"/>
</dbReference>
<dbReference type="Pfam" id="PF00590">
    <property type="entry name" value="TP_methylase"/>
    <property type="match status" value="1"/>
</dbReference>
<accession>A0A3M2RLY1</accession>
<dbReference type="GO" id="GO:0016491">
    <property type="term" value="F:oxidoreductase activity"/>
    <property type="evidence" value="ECO:0007669"/>
    <property type="project" value="UniProtKB-KW"/>
</dbReference>
<evidence type="ECO:0000256" key="3">
    <source>
        <dbReference type="ARBA" id="ARBA00022573"/>
    </source>
</evidence>
<dbReference type="InterPro" id="IPR050161">
    <property type="entry name" value="Siro_Cobalamin_biosynth"/>
</dbReference>
<dbReference type="OrthoDB" id="9815856at2"/>
<dbReference type="FunFam" id="3.40.1010.10:FF:000001">
    <property type="entry name" value="Siroheme synthase"/>
    <property type="match status" value="1"/>
</dbReference>
<keyword evidence="7" id="KW-0560">Oxidoreductase</keyword>
<organism evidence="16 17">
    <name type="scientific">Marinobacter litoralis</name>
    <dbReference type="NCBI Taxonomy" id="187981"/>
    <lineage>
        <taxon>Bacteria</taxon>
        <taxon>Pseudomonadati</taxon>
        <taxon>Pseudomonadota</taxon>
        <taxon>Gammaproteobacteria</taxon>
        <taxon>Pseudomonadales</taxon>
        <taxon>Marinobacteraceae</taxon>
        <taxon>Marinobacter</taxon>
    </lineage>
</organism>
<feature type="region of interest" description="Disordered" evidence="14">
    <location>
        <begin position="1"/>
        <end position="32"/>
    </location>
</feature>
<dbReference type="AlphaFoldDB" id="A0A3M2RLY1"/>
<comment type="pathway">
    <text evidence="11">Porphyrin-containing compound metabolism; siroheme biosynthesis; precorrin-2 from uroporphyrinogen III: step 1/1.</text>
</comment>
<gene>
    <name evidence="16" type="primary">cysG_1</name>
    <name evidence="16" type="ORF">DOQ08_00909</name>
</gene>
<evidence type="ECO:0000256" key="7">
    <source>
        <dbReference type="ARBA" id="ARBA00023002"/>
    </source>
</evidence>
<evidence type="ECO:0000259" key="15">
    <source>
        <dbReference type="Pfam" id="PF00590"/>
    </source>
</evidence>
<evidence type="ECO:0000313" key="17">
    <source>
        <dbReference type="Proteomes" id="UP000265903"/>
    </source>
</evidence>
<sequence>MSRQTEVPRKGVKVGAGPVRFKPNPVTDNPNNSAGEVALVGAGPGDPELLTLKAWRLIQSAEVVLHDSLVSPEIMALIPEQAEKIHVGKQRANHTLPQDQINQRLVDLAREGYRVVRLKGGDPFIFGRGGEEIETLAAAGIRFQVVPGITAASGCAAYSGIPLTHRDHAQSVRFVTGHLKDDTCNLPWSDFVQNNQTLVFYMGLVGLPIICRELIAHGMDSSMPVALVSKGTTPEQVVVTGTLDTIVKIVKNSGVQAPTIVIIGHVVSLRGKLDWLGCGSVS</sequence>
<dbReference type="PROSITE" id="PS00840">
    <property type="entry name" value="SUMT_2"/>
    <property type="match status" value="1"/>
</dbReference>
<dbReference type="RefSeq" id="WP_114333681.1">
    <property type="nucleotide sequence ID" value="NZ_QMDL01000001.1"/>
</dbReference>
<comment type="similarity">
    <text evidence="1 13">Belongs to the precorrin methyltransferase family.</text>
</comment>
<dbReference type="InterPro" id="IPR014777">
    <property type="entry name" value="4pyrrole_Mease_sub1"/>
</dbReference>
<dbReference type="InterPro" id="IPR014776">
    <property type="entry name" value="4pyrrole_Mease_sub2"/>
</dbReference>
<dbReference type="Proteomes" id="UP000265903">
    <property type="component" value="Unassembled WGS sequence"/>
</dbReference>
<dbReference type="InterPro" id="IPR006366">
    <property type="entry name" value="CobA/CysG_C"/>
</dbReference>
<keyword evidence="4 13" id="KW-0489">Methyltransferase</keyword>
<dbReference type="SUPFAM" id="SSF53790">
    <property type="entry name" value="Tetrapyrrole methylase"/>
    <property type="match status" value="1"/>
</dbReference>
<feature type="domain" description="Tetrapyrrole methylase" evidence="15">
    <location>
        <begin position="37"/>
        <end position="246"/>
    </location>
</feature>
<evidence type="ECO:0000256" key="14">
    <source>
        <dbReference type="SAM" id="MobiDB-lite"/>
    </source>
</evidence>
<dbReference type="Gene3D" id="3.40.1010.10">
    <property type="entry name" value="Cobalt-precorrin-4 Transmethylase, Domain 1"/>
    <property type="match status" value="1"/>
</dbReference>
<evidence type="ECO:0000256" key="11">
    <source>
        <dbReference type="ARBA" id="ARBA00025705"/>
    </source>
</evidence>
<evidence type="ECO:0000256" key="2">
    <source>
        <dbReference type="ARBA" id="ARBA00012162"/>
    </source>
</evidence>
<dbReference type="PANTHER" id="PTHR45790">
    <property type="entry name" value="SIROHEME SYNTHASE-RELATED"/>
    <property type="match status" value="1"/>
</dbReference>
<dbReference type="NCBIfam" id="TIGR01469">
    <property type="entry name" value="cobA_cysG_Cterm"/>
    <property type="match status" value="1"/>
</dbReference>
<evidence type="ECO:0000256" key="1">
    <source>
        <dbReference type="ARBA" id="ARBA00005879"/>
    </source>
</evidence>
<dbReference type="GO" id="GO:0016829">
    <property type="term" value="F:lyase activity"/>
    <property type="evidence" value="ECO:0007669"/>
    <property type="project" value="UniProtKB-KW"/>
</dbReference>
<evidence type="ECO:0000313" key="16">
    <source>
        <dbReference type="EMBL" id="RMJ06224.1"/>
    </source>
</evidence>
<evidence type="ECO:0000256" key="5">
    <source>
        <dbReference type="ARBA" id="ARBA00022679"/>
    </source>
</evidence>
<evidence type="ECO:0000256" key="9">
    <source>
        <dbReference type="ARBA" id="ARBA00023244"/>
    </source>
</evidence>
<keyword evidence="10" id="KW-0511">Multifunctional enzyme</keyword>
<evidence type="ECO:0000256" key="8">
    <source>
        <dbReference type="ARBA" id="ARBA00023239"/>
    </source>
</evidence>
<comment type="caution">
    <text evidence="16">The sequence shown here is derived from an EMBL/GenBank/DDBJ whole genome shotgun (WGS) entry which is preliminary data.</text>
</comment>
<dbReference type="FunFam" id="3.30.950.10:FF:000001">
    <property type="entry name" value="Siroheme synthase"/>
    <property type="match status" value="1"/>
</dbReference>
<dbReference type="GO" id="GO:0019354">
    <property type="term" value="P:siroheme biosynthetic process"/>
    <property type="evidence" value="ECO:0007669"/>
    <property type="project" value="UniProtKB-UniPathway"/>
</dbReference>
<dbReference type="CDD" id="cd11642">
    <property type="entry name" value="SUMT"/>
    <property type="match status" value="1"/>
</dbReference>
<dbReference type="EMBL" id="QMDL01000001">
    <property type="protein sequence ID" value="RMJ06224.1"/>
    <property type="molecule type" value="Genomic_DNA"/>
</dbReference>
<dbReference type="Gene3D" id="3.30.950.10">
    <property type="entry name" value="Methyltransferase, Cobalt-precorrin-4 Transmethylase, Domain 2"/>
    <property type="match status" value="1"/>
</dbReference>
<evidence type="ECO:0000256" key="12">
    <source>
        <dbReference type="ARBA" id="ARBA00060548"/>
    </source>
</evidence>
<keyword evidence="8" id="KW-0456">Lyase</keyword>
<evidence type="ECO:0000256" key="13">
    <source>
        <dbReference type="RuleBase" id="RU003960"/>
    </source>
</evidence>
<reference evidence="16 17" key="1">
    <citation type="submission" date="2018-08" db="EMBL/GenBank/DDBJ databases">
        <title>Whole Genome Sequence of the Moderate Halophilic Marine Bacterium Marinobacter litoralis Sw-45.</title>
        <authorList>
            <person name="Musa H."/>
        </authorList>
    </citation>
    <scope>NUCLEOTIDE SEQUENCE [LARGE SCALE GENOMIC DNA]</scope>
    <source>
        <strain evidence="16 17">Sw-45</strain>
    </source>
</reference>